<dbReference type="PANTHER" id="PTHR43874:SF67">
    <property type="entry name" value="TWO-COMPONENT RESPONSE REGULATOR ARR2"/>
    <property type="match status" value="1"/>
</dbReference>
<evidence type="ECO:0000259" key="15">
    <source>
        <dbReference type="PROSITE" id="PS51294"/>
    </source>
</evidence>
<feature type="region of interest" description="Disordered" evidence="13">
    <location>
        <begin position="171"/>
        <end position="200"/>
    </location>
</feature>
<dbReference type="InterPro" id="IPR045279">
    <property type="entry name" value="ARR-like"/>
</dbReference>
<comment type="function">
    <text evidence="11">Transcriptional activator that binds specific DNA sequence.</text>
</comment>
<dbReference type="Pfam" id="PF00249">
    <property type="entry name" value="Myb_DNA-binding"/>
    <property type="match status" value="1"/>
</dbReference>
<dbReference type="SMART" id="SM00448">
    <property type="entry name" value="REC"/>
    <property type="match status" value="1"/>
</dbReference>
<evidence type="ECO:0000256" key="12">
    <source>
        <dbReference type="PROSITE-ProRule" id="PRU00169"/>
    </source>
</evidence>
<evidence type="ECO:0000256" key="11">
    <source>
        <dbReference type="PIRNR" id="PIRNR036392"/>
    </source>
</evidence>
<dbReference type="InterPro" id="IPR017930">
    <property type="entry name" value="Myb_dom"/>
</dbReference>
<keyword evidence="6 11" id="KW-0805">Transcription regulation</keyword>
<name>A0A2Z7D1G3_9LAMI</name>
<evidence type="ECO:0000256" key="5">
    <source>
        <dbReference type="ARBA" id="ARBA00023012"/>
    </source>
</evidence>
<evidence type="ECO:0000256" key="1">
    <source>
        <dbReference type="ARBA" id="ARBA00004123"/>
    </source>
</evidence>
<dbReference type="NCBIfam" id="TIGR01557">
    <property type="entry name" value="myb_SHAQKYF"/>
    <property type="match status" value="1"/>
</dbReference>
<feature type="modified residue" description="4-aspartylphosphate" evidence="12">
    <location>
        <position position="76"/>
    </location>
</feature>
<sequence>MSCTRSTGSWKSSDGVPHQFPAGLRVLVVDDDSSSLLILERMLLDCLYEVTKCELAEAALQLLREKKDGFDIVMSDVHMPDMDGFKLLEQIRLEMDLPVIMMSTDDTKELVMKGVRHGACDYLVKPVRMDALKNMWQHVIRRKKCGWKEKNYPQQSGSVEDGDQLRKSLEDIDYSSSPNEGHLQNTKRRKDDKDDIEERNDIPALKKPRVVWSIELHQQFETAVNQLGVDNAVPKKILEIMNVPGLTRENVASHLQKYRVYLKRINSRNGQGNSFMKPPGAAFAATCSIKSLDLQALAASDQLPHHCVNSIPTPSLGTIATTPAMSVIPTDQTKILSLKNLNMRFTEGQQPNCNVKQVSMLHGVPTNMNSKQLATLHQAAHVTYGNMNLHSHPHVNQNNLLHTQMVQQQPSAQISNGMKGAHLTNLPSVSQPQTIPNAAVLGGKDFSRPAYSVSQPSTFAALSSCQRTGLPGNSFSLVRSSGVSTLTSKGLLPEVVNSEVKGHQCFLSNFDTISDQNHHHRNQDWVMHQVGSTLEARQHPNFQLGMDTSPTRFFHPGFSLDPKNVQSKTGFSVADGMDNQQNDGDLLSVKAEKFGEVDLFPESIDREDFMTIYNKQASFL</sequence>
<dbReference type="Proteomes" id="UP000250235">
    <property type="component" value="Unassembled WGS sequence"/>
</dbReference>
<evidence type="ECO:0000256" key="10">
    <source>
        <dbReference type="ARBA" id="ARBA00023242"/>
    </source>
</evidence>
<keyword evidence="17" id="KW-1185">Reference proteome</keyword>
<dbReference type="Pfam" id="PF00072">
    <property type="entry name" value="Response_reg"/>
    <property type="match status" value="1"/>
</dbReference>
<dbReference type="PIRSF" id="PIRSF036392">
    <property type="entry name" value="RR_ARR_type-B"/>
    <property type="match status" value="1"/>
</dbReference>
<keyword evidence="10 11" id="KW-0539">Nucleus</keyword>
<evidence type="ECO:0000256" key="9">
    <source>
        <dbReference type="ARBA" id="ARBA00023163"/>
    </source>
</evidence>
<dbReference type="GO" id="GO:0003677">
    <property type="term" value="F:DNA binding"/>
    <property type="evidence" value="ECO:0007669"/>
    <property type="project" value="UniProtKB-KW"/>
</dbReference>
<keyword evidence="5 11" id="KW-0902">Two-component regulatory system</keyword>
<dbReference type="PROSITE" id="PS51294">
    <property type="entry name" value="HTH_MYB"/>
    <property type="match status" value="1"/>
</dbReference>
<proteinExistence type="inferred from homology"/>
<keyword evidence="3 12" id="KW-0597">Phosphoprotein</keyword>
<gene>
    <name evidence="16" type="ORF">F511_15229</name>
</gene>
<dbReference type="InterPro" id="IPR001789">
    <property type="entry name" value="Sig_transdc_resp-reg_receiver"/>
</dbReference>
<organism evidence="16 17">
    <name type="scientific">Dorcoceras hygrometricum</name>
    <dbReference type="NCBI Taxonomy" id="472368"/>
    <lineage>
        <taxon>Eukaryota</taxon>
        <taxon>Viridiplantae</taxon>
        <taxon>Streptophyta</taxon>
        <taxon>Embryophyta</taxon>
        <taxon>Tracheophyta</taxon>
        <taxon>Spermatophyta</taxon>
        <taxon>Magnoliopsida</taxon>
        <taxon>eudicotyledons</taxon>
        <taxon>Gunneridae</taxon>
        <taxon>Pentapetalae</taxon>
        <taxon>asterids</taxon>
        <taxon>lamiids</taxon>
        <taxon>Lamiales</taxon>
        <taxon>Gesneriaceae</taxon>
        <taxon>Didymocarpoideae</taxon>
        <taxon>Trichosporeae</taxon>
        <taxon>Loxocarpinae</taxon>
        <taxon>Dorcoceras</taxon>
    </lineage>
</organism>
<dbReference type="PROSITE" id="PS50110">
    <property type="entry name" value="RESPONSE_REGULATORY"/>
    <property type="match status" value="1"/>
</dbReference>
<feature type="domain" description="HTH myb-type" evidence="15">
    <location>
        <begin position="206"/>
        <end position="263"/>
    </location>
</feature>
<evidence type="ECO:0000256" key="2">
    <source>
        <dbReference type="ARBA" id="ARBA00006015"/>
    </source>
</evidence>
<comment type="similarity">
    <text evidence="2">Belongs to the ARR family. Type-B subfamily.</text>
</comment>
<keyword evidence="7 11" id="KW-0238">DNA-binding</keyword>
<evidence type="ECO:0000256" key="6">
    <source>
        <dbReference type="ARBA" id="ARBA00023015"/>
    </source>
</evidence>
<dbReference type="InterPro" id="IPR017053">
    <property type="entry name" value="Response_reg_B-typ_pln"/>
</dbReference>
<dbReference type="InterPro" id="IPR011006">
    <property type="entry name" value="CheY-like_superfamily"/>
</dbReference>
<dbReference type="SUPFAM" id="SSF52172">
    <property type="entry name" value="CheY-like"/>
    <property type="match status" value="1"/>
</dbReference>
<dbReference type="InterPro" id="IPR001005">
    <property type="entry name" value="SANT/Myb"/>
</dbReference>
<dbReference type="CDD" id="cd17584">
    <property type="entry name" value="REC_typeB_ARR-like"/>
    <property type="match status" value="1"/>
</dbReference>
<keyword evidence="8 11" id="KW-0010">Activator</keyword>
<evidence type="ECO:0000256" key="7">
    <source>
        <dbReference type="ARBA" id="ARBA00023125"/>
    </source>
</evidence>
<dbReference type="InterPro" id="IPR009057">
    <property type="entry name" value="Homeodomain-like_sf"/>
</dbReference>
<reference evidence="16 17" key="1">
    <citation type="journal article" date="2015" name="Proc. Natl. Acad. Sci. U.S.A.">
        <title>The resurrection genome of Boea hygrometrica: A blueprint for survival of dehydration.</title>
        <authorList>
            <person name="Xiao L."/>
            <person name="Yang G."/>
            <person name="Zhang L."/>
            <person name="Yang X."/>
            <person name="Zhao S."/>
            <person name="Ji Z."/>
            <person name="Zhou Q."/>
            <person name="Hu M."/>
            <person name="Wang Y."/>
            <person name="Chen M."/>
            <person name="Xu Y."/>
            <person name="Jin H."/>
            <person name="Xiao X."/>
            <person name="Hu G."/>
            <person name="Bao F."/>
            <person name="Hu Y."/>
            <person name="Wan P."/>
            <person name="Li L."/>
            <person name="Deng X."/>
            <person name="Kuang T."/>
            <person name="Xiang C."/>
            <person name="Zhu J.K."/>
            <person name="Oliver M.J."/>
            <person name="He Y."/>
        </authorList>
    </citation>
    <scope>NUCLEOTIDE SEQUENCE [LARGE SCALE GENOMIC DNA]</scope>
    <source>
        <strain evidence="17">cv. XS01</strain>
    </source>
</reference>
<dbReference type="Gene3D" id="3.40.50.2300">
    <property type="match status" value="1"/>
</dbReference>
<dbReference type="EMBL" id="KQ992178">
    <property type="protein sequence ID" value="KZV50986.1"/>
    <property type="molecule type" value="Genomic_DNA"/>
</dbReference>
<protein>
    <recommendedName>
        <fullName evidence="11">Two-component response regulator</fullName>
    </recommendedName>
</protein>
<feature type="compositionally biased region" description="Polar residues" evidence="13">
    <location>
        <begin position="174"/>
        <end position="184"/>
    </location>
</feature>
<dbReference type="GO" id="GO:0003700">
    <property type="term" value="F:DNA-binding transcription factor activity"/>
    <property type="evidence" value="ECO:0007669"/>
    <property type="project" value="UniProtKB-UniRule"/>
</dbReference>
<dbReference type="SUPFAM" id="SSF46689">
    <property type="entry name" value="Homeodomain-like"/>
    <property type="match status" value="1"/>
</dbReference>
<dbReference type="OrthoDB" id="60033at2759"/>
<dbReference type="FunFam" id="1.10.10.60:FF:000007">
    <property type="entry name" value="Two-component response regulator"/>
    <property type="match status" value="1"/>
</dbReference>
<dbReference type="GO" id="GO:0009736">
    <property type="term" value="P:cytokinin-activated signaling pathway"/>
    <property type="evidence" value="ECO:0007669"/>
    <property type="project" value="UniProtKB-KW"/>
</dbReference>
<dbReference type="PANTHER" id="PTHR43874">
    <property type="entry name" value="TWO-COMPONENT RESPONSE REGULATOR"/>
    <property type="match status" value="1"/>
</dbReference>
<evidence type="ECO:0000313" key="17">
    <source>
        <dbReference type="Proteomes" id="UP000250235"/>
    </source>
</evidence>
<keyword evidence="4" id="KW-0932">Cytokinin signaling pathway</keyword>
<evidence type="ECO:0000313" key="16">
    <source>
        <dbReference type="EMBL" id="KZV50986.1"/>
    </source>
</evidence>
<accession>A0A2Z7D1G3</accession>
<dbReference type="AlphaFoldDB" id="A0A2Z7D1G3"/>
<evidence type="ECO:0000256" key="4">
    <source>
        <dbReference type="ARBA" id="ARBA00022864"/>
    </source>
</evidence>
<dbReference type="InterPro" id="IPR006447">
    <property type="entry name" value="Myb_dom_plants"/>
</dbReference>
<evidence type="ECO:0000259" key="14">
    <source>
        <dbReference type="PROSITE" id="PS50110"/>
    </source>
</evidence>
<evidence type="ECO:0000256" key="13">
    <source>
        <dbReference type="SAM" id="MobiDB-lite"/>
    </source>
</evidence>
<dbReference type="GO" id="GO:0000160">
    <property type="term" value="P:phosphorelay signal transduction system"/>
    <property type="evidence" value="ECO:0007669"/>
    <property type="project" value="UniProtKB-KW"/>
</dbReference>
<feature type="domain" description="Response regulatory" evidence="14">
    <location>
        <begin position="25"/>
        <end position="140"/>
    </location>
</feature>
<comment type="subcellular location">
    <subcellularLocation>
        <location evidence="1 11">Nucleus</location>
    </subcellularLocation>
</comment>
<keyword evidence="9 11" id="KW-0804">Transcription</keyword>
<evidence type="ECO:0000256" key="3">
    <source>
        <dbReference type="ARBA" id="ARBA00022553"/>
    </source>
</evidence>
<evidence type="ECO:0000256" key="8">
    <source>
        <dbReference type="ARBA" id="ARBA00023159"/>
    </source>
</evidence>
<dbReference type="GO" id="GO:0005634">
    <property type="term" value="C:nucleus"/>
    <property type="evidence" value="ECO:0007669"/>
    <property type="project" value="UniProtKB-SubCell"/>
</dbReference>
<dbReference type="Gene3D" id="1.10.10.60">
    <property type="entry name" value="Homeodomain-like"/>
    <property type="match status" value="1"/>
</dbReference>